<evidence type="ECO:0000256" key="5">
    <source>
        <dbReference type="PROSITE-ProRule" id="PRU01240"/>
    </source>
</evidence>
<sequence>MRKLVRGVAAIAIAAVAILPTGTPAEAAAAPGPRLEEWWFSFWDIQNKVWPITQGQGVTVAMIDTGVNGSLPGLQNVVLSGTNARRNGTGDGRVDTDKYGHGTKMAELIAGQGQDDGMVGVAPGAKILPIVADDSPYTLADSIRYAVDHGAKVINISLGSADDPGPTCVTYASVLQEAVAYAAQKDVVVVAGAGNSGTTTNSPITPANCAGVLAVGAISGKKLAWNQSEHQSYVAVAAPGVGVGSVGKDGRFAPNGNGTSAASALTSGAVALIRSKYPNLSAREVVQKIINTTVEAGPAGHDDYTGSGAVVPIWALTKDVDKAAPNPPYQRLDQWLATHGKNLATGPAHSAKPAAKKSGSGSGSGLVIGIVAAVVLVVIVVVVVLLARRRGGGSRPVVHEQPLGQGPYGPSAGPQSPYGTQGDDPYRSPGPRPGPPPSFLPPADHGDPPTR</sequence>
<accession>A0ABP8TLL2</accession>
<dbReference type="InterPro" id="IPR036852">
    <property type="entry name" value="Peptidase_S8/S53_dom_sf"/>
</dbReference>
<evidence type="ECO:0000313" key="10">
    <source>
        <dbReference type="EMBL" id="GAA4609515.1"/>
    </source>
</evidence>
<evidence type="ECO:0000256" key="6">
    <source>
        <dbReference type="SAM" id="MobiDB-lite"/>
    </source>
</evidence>
<comment type="caution">
    <text evidence="10">The sequence shown here is derived from an EMBL/GenBank/DDBJ whole genome shotgun (WGS) entry which is preliminary data.</text>
</comment>
<protein>
    <recommendedName>
        <fullName evidence="9">Peptidase S8/S53 domain-containing protein</fullName>
    </recommendedName>
</protein>
<proteinExistence type="inferred from homology"/>
<evidence type="ECO:0000256" key="8">
    <source>
        <dbReference type="SAM" id="SignalP"/>
    </source>
</evidence>
<dbReference type="RefSeq" id="WP_345355630.1">
    <property type="nucleotide sequence ID" value="NZ_BAABHJ010000008.1"/>
</dbReference>
<keyword evidence="3 5" id="KW-0378">Hydrolase</keyword>
<evidence type="ECO:0000256" key="4">
    <source>
        <dbReference type="ARBA" id="ARBA00022825"/>
    </source>
</evidence>
<dbReference type="EMBL" id="BAABHJ010000008">
    <property type="protein sequence ID" value="GAA4609515.1"/>
    <property type="molecule type" value="Genomic_DNA"/>
</dbReference>
<keyword evidence="4 5" id="KW-0720">Serine protease</keyword>
<dbReference type="PANTHER" id="PTHR43806">
    <property type="entry name" value="PEPTIDASE S8"/>
    <property type="match status" value="1"/>
</dbReference>
<evidence type="ECO:0000313" key="11">
    <source>
        <dbReference type="Proteomes" id="UP001500212"/>
    </source>
</evidence>
<keyword evidence="7" id="KW-0812">Transmembrane</keyword>
<keyword evidence="11" id="KW-1185">Reference proteome</keyword>
<feature type="transmembrane region" description="Helical" evidence="7">
    <location>
        <begin position="366"/>
        <end position="387"/>
    </location>
</feature>
<feature type="active site" description="Charge relay system" evidence="5">
    <location>
        <position position="64"/>
    </location>
</feature>
<evidence type="ECO:0000256" key="2">
    <source>
        <dbReference type="ARBA" id="ARBA00022670"/>
    </source>
</evidence>
<comment type="similarity">
    <text evidence="1 5">Belongs to the peptidase S8 family.</text>
</comment>
<feature type="chain" id="PRO_5046100073" description="Peptidase S8/S53 domain-containing protein" evidence="8">
    <location>
        <begin position="28"/>
        <end position="451"/>
    </location>
</feature>
<reference evidence="11" key="1">
    <citation type="journal article" date="2019" name="Int. J. Syst. Evol. Microbiol.">
        <title>The Global Catalogue of Microorganisms (GCM) 10K type strain sequencing project: providing services to taxonomists for standard genome sequencing and annotation.</title>
        <authorList>
            <consortium name="The Broad Institute Genomics Platform"/>
            <consortium name="The Broad Institute Genome Sequencing Center for Infectious Disease"/>
            <person name="Wu L."/>
            <person name="Ma J."/>
        </authorList>
    </citation>
    <scope>NUCLEOTIDE SEQUENCE [LARGE SCALE GENOMIC DNA]</scope>
    <source>
        <strain evidence="11">JCM 17938</strain>
    </source>
</reference>
<dbReference type="Proteomes" id="UP001500212">
    <property type="component" value="Unassembled WGS sequence"/>
</dbReference>
<feature type="domain" description="Peptidase S8/S53" evidence="9">
    <location>
        <begin position="55"/>
        <end position="308"/>
    </location>
</feature>
<dbReference type="PROSITE" id="PS51892">
    <property type="entry name" value="SUBTILASE"/>
    <property type="match status" value="1"/>
</dbReference>
<keyword evidence="2 5" id="KW-0645">Protease</keyword>
<gene>
    <name evidence="10" type="ORF">GCM10023195_38460</name>
</gene>
<dbReference type="PRINTS" id="PR00723">
    <property type="entry name" value="SUBTILISIN"/>
</dbReference>
<evidence type="ECO:0000259" key="9">
    <source>
        <dbReference type="Pfam" id="PF00082"/>
    </source>
</evidence>
<evidence type="ECO:0000256" key="3">
    <source>
        <dbReference type="ARBA" id="ARBA00022801"/>
    </source>
</evidence>
<dbReference type="Pfam" id="PF00082">
    <property type="entry name" value="Peptidase_S8"/>
    <property type="match status" value="1"/>
</dbReference>
<dbReference type="InterPro" id="IPR050131">
    <property type="entry name" value="Peptidase_S8_subtilisin-like"/>
</dbReference>
<keyword evidence="7" id="KW-0472">Membrane</keyword>
<dbReference type="PANTHER" id="PTHR43806:SF11">
    <property type="entry name" value="CEREVISIN-RELATED"/>
    <property type="match status" value="1"/>
</dbReference>
<feature type="active site" description="Charge relay system" evidence="5">
    <location>
        <position position="101"/>
    </location>
</feature>
<name>A0ABP8TLL2_9ACTN</name>
<feature type="region of interest" description="Disordered" evidence="6">
    <location>
        <begin position="391"/>
        <end position="451"/>
    </location>
</feature>
<evidence type="ECO:0000256" key="7">
    <source>
        <dbReference type="SAM" id="Phobius"/>
    </source>
</evidence>
<organism evidence="10 11">
    <name type="scientific">Actinoallomurus liliacearum</name>
    <dbReference type="NCBI Taxonomy" id="1080073"/>
    <lineage>
        <taxon>Bacteria</taxon>
        <taxon>Bacillati</taxon>
        <taxon>Actinomycetota</taxon>
        <taxon>Actinomycetes</taxon>
        <taxon>Streptosporangiales</taxon>
        <taxon>Thermomonosporaceae</taxon>
        <taxon>Actinoallomurus</taxon>
    </lineage>
</organism>
<keyword evidence="8" id="KW-0732">Signal</keyword>
<dbReference type="InterPro" id="IPR000209">
    <property type="entry name" value="Peptidase_S8/S53_dom"/>
</dbReference>
<dbReference type="CDD" id="cd00306">
    <property type="entry name" value="Peptidases_S8_S53"/>
    <property type="match status" value="1"/>
</dbReference>
<dbReference type="InterPro" id="IPR015500">
    <property type="entry name" value="Peptidase_S8_subtilisin-rel"/>
</dbReference>
<dbReference type="SUPFAM" id="SSF52743">
    <property type="entry name" value="Subtilisin-like"/>
    <property type="match status" value="1"/>
</dbReference>
<feature type="signal peptide" evidence="8">
    <location>
        <begin position="1"/>
        <end position="27"/>
    </location>
</feature>
<evidence type="ECO:0000256" key="1">
    <source>
        <dbReference type="ARBA" id="ARBA00011073"/>
    </source>
</evidence>
<keyword evidence="7" id="KW-1133">Transmembrane helix</keyword>
<feature type="active site" description="Charge relay system" evidence="5">
    <location>
        <position position="260"/>
    </location>
</feature>
<feature type="compositionally biased region" description="Pro residues" evidence="6">
    <location>
        <begin position="428"/>
        <end position="440"/>
    </location>
</feature>
<dbReference type="Gene3D" id="3.40.50.200">
    <property type="entry name" value="Peptidase S8/S53 domain"/>
    <property type="match status" value="1"/>
</dbReference>